<proteinExistence type="predicted"/>
<dbReference type="EMBL" id="AFWT01000015">
    <property type="protein sequence ID" value="EGV31038.1"/>
    <property type="molecule type" value="Genomic_DNA"/>
</dbReference>
<organism evidence="1 2">
    <name type="scientific">Thiorhodococcus drewsii AZ1</name>
    <dbReference type="NCBI Taxonomy" id="765913"/>
    <lineage>
        <taxon>Bacteria</taxon>
        <taxon>Pseudomonadati</taxon>
        <taxon>Pseudomonadota</taxon>
        <taxon>Gammaproteobacteria</taxon>
        <taxon>Chromatiales</taxon>
        <taxon>Chromatiaceae</taxon>
        <taxon>Thiorhodococcus</taxon>
    </lineage>
</organism>
<protein>
    <submittedName>
        <fullName evidence="1">Uncharacterized protein</fullName>
    </submittedName>
</protein>
<evidence type="ECO:0000313" key="2">
    <source>
        <dbReference type="Proteomes" id="UP000004200"/>
    </source>
</evidence>
<reference evidence="1 2" key="1">
    <citation type="submission" date="2011-06" db="EMBL/GenBank/DDBJ databases">
        <title>The draft genome of Thiorhodococcus drewsii AZ1.</title>
        <authorList>
            <consortium name="US DOE Joint Genome Institute (JGI-PGF)"/>
            <person name="Lucas S."/>
            <person name="Han J."/>
            <person name="Lapidus A."/>
            <person name="Cheng J.-F."/>
            <person name="Goodwin L."/>
            <person name="Pitluck S."/>
            <person name="Peters L."/>
            <person name="Land M.L."/>
            <person name="Hauser L."/>
            <person name="Vogl K."/>
            <person name="Liu Z."/>
            <person name="Imhoff J."/>
            <person name="Thiel V."/>
            <person name="Frigaard N.-U."/>
            <person name="Bryant D.A."/>
            <person name="Woyke T.J."/>
        </authorList>
    </citation>
    <scope>NUCLEOTIDE SEQUENCE [LARGE SCALE GENOMIC DNA]</scope>
    <source>
        <strain evidence="1 2">AZ1</strain>
    </source>
</reference>
<sequence>RFIPVSGRTSNSRFAKKTLERPQFSFFRYGLDLLQRLITLQASFAAELLCVLGFMLDGRPFNVQHDMRRVLY</sequence>
<dbReference type="AlphaFoldDB" id="G2E289"/>
<evidence type="ECO:0000313" key="1">
    <source>
        <dbReference type="EMBL" id="EGV31038.1"/>
    </source>
</evidence>
<accession>G2E289</accession>
<gene>
    <name evidence="1" type="ORF">ThidrDRAFT_2402</name>
</gene>
<name>G2E289_9GAMM</name>
<comment type="caution">
    <text evidence="1">The sequence shown here is derived from an EMBL/GenBank/DDBJ whole genome shotgun (WGS) entry which is preliminary data.</text>
</comment>
<dbReference type="PATRIC" id="fig|765913.3.peg.2441"/>
<dbReference type="Proteomes" id="UP000004200">
    <property type="component" value="Unassembled WGS sequence"/>
</dbReference>
<feature type="non-terminal residue" evidence="1">
    <location>
        <position position="1"/>
    </location>
</feature>
<keyword evidence="2" id="KW-1185">Reference proteome</keyword>